<protein>
    <recommendedName>
        <fullName evidence="4">Lipoprotein</fullName>
    </recommendedName>
</protein>
<name>A0A4R3HU11_PAULE</name>
<dbReference type="RefSeq" id="WP_132260350.1">
    <property type="nucleotide sequence ID" value="NZ_SLZQ01000019.1"/>
</dbReference>
<dbReference type="EMBL" id="SLZQ01000019">
    <property type="protein sequence ID" value="TCS32907.1"/>
    <property type="molecule type" value="Genomic_DNA"/>
</dbReference>
<dbReference type="OrthoDB" id="1419830at2"/>
<evidence type="ECO:0000256" key="1">
    <source>
        <dbReference type="SAM" id="SignalP"/>
    </source>
</evidence>
<accession>A0A4R3HU11</accession>
<comment type="caution">
    <text evidence="2">The sequence shown here is derived from an EMBL/GenBank/DDBJ whole genome shotgun (WGS) entry which is preliminary data.</text>
</comment>
<feature type="chain" id="PRO_5020588928" description="Lipoprotein" evidence="1">
    <location>
        <begin position="23"/>
        <end position="253"/>
    </location>
</feature>
<feature type="signal peptide" evidence="1">
    <location>
        <begin position="1"/>
        <end position="22"/>
    </location>
</feature>
<keyword evidence="3" id="KW-1185">Reference proteome</keyword>
<proteinExistence type="predicted"/>
<evidence type="ECO:0008006" key="4">
    <source>
        <dbReference type="Google" id="ProtNLM"/>
    </source>
</evidence>
<evidence type="ECO:0000313" key="2">
    <source>
        <dbReference type="EMBL" id="TCS32907.1"/>
    </source>
</evidence>
<keyword evidence="1" id="KW-0732">Signal</keyword>
<evidence type="ECO:0000313" key="3">
    <source>
        <dbReference type="Proteomes" id="UP000295382"/>
    </source>
</evidence>
<reference evidence="2 3" key="1">
    <citation type="submission" date="2019-03" db="EMBL/GenBank/DDBJ databases">
        <title>Genomic Encyclopedia of Type Strains, Phase IV (KMG-IV): sequencing the most valuable type-strain genomes for metagenomic binning, comparative biology and taxonomic classification.</title>
        <authorList>
            <person name="Goeker M."/>
        </authorList>
    </citation>
    <scope>NUCLEOTIDE SEQUENCE [LARGE SCALE GENOMIC DNA]</scope>
    <source>
        <strain evidence="2 3">DSM 7445</strain>
    </source>
</reference>
<dbReference type="AlphaFoldDB" id="A0A4R3HU11"/>
<organism evidence="2 3">
    <name type="scientific">Paucimonas lemoignei</name>
    <name type="common">Pseudomonas lemoignei</name>
    <dbReference type="NCBI Taxonomy" id="29443"/>
    <lineage>
        <taxon>Bacteria</taxon>
        <taxon>Pseudomonadati</taxon>
        <taxon>Pseudomonadota</taxon>
        <taxon>Betaproteobacteria</taxon>
        <taxon>Burkholderiales</taxon>
        <taxon>Burkholderiaceae</taxon>
        <taxon>Paucimonas</taxon>
    </lineage>
</organism>
<gene>
    <name evidence="2" type="ORF">EDC30_11918</name>
</gene>
<sequence>MIKTVMPRLTLLAFTLVLTACATELRSVRLGRPVEPEVIPGKVFVPSKSTANVGDVMLTAGEYSKEATGLRLEAFRLKESSITRVEHKVKTLEFSIPAGDYRLRNRTNEGSYYSAPAPFSGLNGTKRGYGGLFVPSGTSEATEFYWSWTPDVTNVFQAKLTSPISGSIGESIKYLKDRESSGPRATLTYAGVAGGQIRFVYKEFTKDGFARPAFTQEVSLDYKPGGLYAYKDAQFTVEKADSTHISFMVHRPL</sequence>
<dbReference type="PROSITE" id="PS51257">
    <property type="entry name" value="PROKAR_LIPOPROTEIN"/>
    <property type="match status" value="1"/>
</dbReference>
<dbReference type="Proteomes" id="UP000295382">
    <property type="component" value="Unassembled WGS sequence"/>
</dbReference>